<reference evidence="2" key="1">
    <citation type="submission" date="2014-09" db="EMBL/GenBank/DDBJ databases">
        <authorList>
            <person name="Magalhaes I.L.F."/>
            <person name="Oliveira U."/>
            <person name="Santos F.R."/>
            <person name="Vidigal T.H.D.A."/>
            <person name="Brescovit A.D."/>
            <person name="Santos A.J."/>
        </authorList>
    </citation>
    <scope>NUCLEOTIDE SEQUENCE</scope>
    <source>
        <tissue evidence="2">Shoot tissue taken approximately 20 cm above the soil surface</tissue>
    </source>
</reference>
<evidence type="ECO:0000256" key="1">
    <source>
        <dbReference type="SAM" id="MobiDB-lite"/>
    </source>
</evidence>
<name>A0A0A8YIZ1_ARUDO</name>
<sequence length="52" mass="5740">MSGRRSWRARCSWWGRSAPTTTTTLSSRTRRSVSSGPWCPRSSGPSSSPSRP</sequence>
<dbReference type="AlphaFoldDB" id="A0A0A8YIZ1"/>
<accession>A0A0A8YIZ1</accession>
<evidence type="ECO:0000313" key="2">
    <source>
        <dbReference type="EMBL" id="JAD25976.1"/>
    </source>
</evidence>
<organism evidence="2">
    <name type="scientific">Arundo donax</name>
    <name type="common">Giant reed</name>
    <name type="synonym">Donax arundinaceus</name>
    <dbReference type="NCBI Taxonomy" id="35708"/>
    <lineage>
        <taxon>Eukaryota</taxon>
        <taxon>Viridiplantae</taxon>
        <taxon>Streptophyta</taxon>
        <taxon>Embryophyta</taxon>
        <taxon>Tracheophyta</taxon>
        <taxon>Spermatophyta</taxon>
        <taxon>Magnoliopsida</taxon>
        <taxon>Liliopsida</taxon>
        <taxon>Poales</taxon>
        <taxon>Poaceae</taxon>
        <taxon>PACMAD clade</taxon>
        <taxon>Arundinoideae</taxon>
        <taxon>Arundineae</taxon>
        <taxon>Arundo</taxon>
    </lineage>
</organism>
<protein>
    <submittedName>
        <fullName evidence="2">Uncharacterized protein</fullName>
    </submittedName>
</protein>
<reference evidence="2" key="2">
    <citation type="journal article" date="2015" name="Data Brief">
        <title>Shoot transcriptome of the giant reed, Arundo donax.</title>
        <authorList>
            <person name="Barrero R.A."/>
            <person name="Guerrero F.D."/>
            <person name="Moolhuijzen P."/>
            <person name="Goolsby J.A."/>
            <person name="Tidwell J."/>
            <person name="Bellgard S.E."/>
            <person name="Bellgard M.I."/>
        </authorList>
    </citation>
    <scope>NUCLEOTIDE SEQUENCE</scope>
    <source>
        <tissue evidence="2">Shoot tissue taken approximately 20 cm above the soil surface</tissue>
    </source>
</reference>
<proteinExistence type="predicted"/>
<dbReference type="EMBL" id="GBRH01271919">
    <property type="protein sequence ID" value="JAD25976.1"/>
    <property type="molecule type" value="Transcribed_RNA"/>
</dbReference>
<feature type="region of interest" description="Disordered" evidence="1">
    <location>
        <begin position="17"/>
        <end position="52"/>
    </location>
</feature>